<evidence type="ECO:0000256" key="8">
    <source>
        <dbReference type="HAMAP-Rule" id="MF_01570"/>
    </source>
</evidence>
<evidence type="ECO:0000256" key="4">
    <source>
        <dbReference type="ARBA" id="ARBA00022840"/>
    </source>
</evidence>
<keyword evidence="4 8" id="KW-0067">ATP-binding</keyword>
<protein>
    <recommendedName>
        <fullName evidence="8">Proline--tRNA ligase</fullName>
        <ecNumber evidence="8">6.1.1.15</ecNumber>
    </recommendedName>
    <alternativeName>
        <fullName evidence="8">Prolyl-tRNA synthetase</fullName>
        <shortName evidence="8">ProRS</shortName>
    </alternativeName>
</protein>
<organism evidence="11 12">
    <name type="scientific">Albidovulum aquaemixtae</name>
    <dbReference type="NCBI Taxonomy" id="1542388"/>
    <lineage>
        <taxon>Bacteria</taxon>
        <taxon>Pseudomonadati</taxon>
        <taxon>Pseudomonadota</taxon>
        <taxon>Alphaproteobacteria</taxon>
        <taxon>Rhodobacterales</taxon>
        <taxon>Paracoccaceae</taxon>
        <taxon>Albidovulum</taxon>
    </lineage>
</organism>
<dbReference type="InterPro" id="IPR006195">
    <property type="entry name" value="aa-tRNA-synth_II"/>
</dbReference>
<dbReference type="FunFam" id="3.30.930.10:FF:000042">
    <property type="entry name" value="probable proline--tRNA ligase, mitochondrial"/>
    <property type="match status" value="1"/>
</dbReference>
<keyword evidence="5 8" id="KW-0648">Protein biosynthesis</keyword>
<evidence type="ECO:0000259" key="10">
    <source>
        <dbReference type="PROSITE" id="PS50862"/>
    </source>
</evidence>
<feature type="domain" description="Aminoacyl-transfer RNA synthetases class-II family profile" evidence="10">
    <location>
        <begin position="76"/>
        <end position="380"/>
    </location>
</feature>
<dbReference type="FunFam" id="3.40.50.800:FF:000032">
    <property type="entry name" value="Proline--tRNA ligase"/>
    <property type="match status" value="1"/>
</dbReference>
<dbReference type="InterPro" id="IPR033730">
    <property type="entry name" value="ProRS_core_prok"/>
</dbReference>
<dbReference type="InterPro" id="IPR036621">
    <property type="entry name" value="Anticodon-bd_dom_sf"/>
</dbReference>
<feature type="region of interest" description="Disordered" evidence="9">
    <location>
        <begin position="1"/>
        <end position="31"/>
    </location>
</feature>
<dbReference type="AlphaFoldDB" id="A0A2R8B356"/>
<dbReference type="GO" id="GO:0006433">
    <property type="term" value="P:prolyl-tRNA aminoacylation"/>
    <property type="evidence" value="ECO:0007669"/>
    <property type="project" value="UniProtKB-UniRule"/>
</dbReference>
<dbReference type="GO" id="GO:0005829">
    <property type="term" value="C:cytosol"/>
    <property type="evidence" value="ECO:0007669"/>
    <property type="project" value="TreeGrafter"/>
</dbReference>
<comment type="function">
    <text evidence="8">Catalyzes the attachment of proline to tRNA(Pro) in a two-step reaction: proline is first activated by ATP to form Pro-AMP and then transferred to the acceptor end of tRNA(Pro).</text>
</comment>
<dbReference type="Proteomes" id="UP000244924">
    <property type="component" value="Unassembled WGS sequence"/>
</dbReference>
<dbReference type="PRINTS" id="PR01046">
    <property type="entry name" value="TRNASYNTHPRO"/>
</dbReference>
<dbReference type="PANTHER" id="PTHR42753">
    <property type="entry name" value="MITOCHONDRIAL RIBOSOME PROTEIN L39/PROLYL-TRNA LIGASE FAMILY MEMBER"/>
    <property type="match status" value="1"/>
</dbReference>
<name>A0A2R8B356_9RHOB</name>
<dbReference type="NCBIfam" id="NF008979">
    <property type="entry name" value="PRK12325.1"/>
    <property type="match status" value="1"/>
</dbReference>
<dbReference type="Gene3D" id="3.30.930.10">
    <property type="entry name" value="Bira Bifunctional Protein, Domain 2"/>
    <property type="match status" value="1"/>
</dbReference>
<evidence type="ECO:0000313" key="12">
    <source>
        <dbReference type="Proteomes" id="UP000244924"/>
    </source>
</evidence>
<dbReference type="CDD" id="cd00779">
    <property type="entry name" value="ProRS_core_prok"/>
    <property type="match status" value="1"/>
</dbReference>
<comment type="subunit">
    <text evidence="8">Homodimer.</text>
</comment>
<reference evidence="11 12" key="1">
    <citation type="submission" date="2018-03" db="EMBL/GenBank/DDBJ databases">
        <authorList>
            <person name="Keele B.F."/>
        </authorList>
    </citation>
    <scope>NUCLEOTIDE SEQUENCE [LARGE SCALE GENOMIC DNA]</scope>
    <source>
        <strain evidence="11 12">CECT 8626</strain>
    </source>
</reference>
<dbReference type="PROSITE" id="PS50862">
    <property type="entry name" value="AA_TRNA_LIGASE_II"/>
    <property type="match status" value="1"/>
</dbReference>
<dbReference type="InterPro" id="IPR004154">
    <property type="entry name" value="Anticodon-bd"/>
</dbReference>
<comment type="catalytic activity">
    <reaction evidence="7 8">
        <text>tRNA(Pro) + L-proline + ATP = L-prolyl-tRNA(Pro) + AMP + diphosphate</text>
        <dbReference type="Rhea" id="RHEA:14305"/>
        <dbReference type="Rhea" id="RHEA-COMP:9700"/>
        <dbReference type="Rhea" id="RHEA-COMP:9702"/>
        <dbReference type="ChEBI" id="CHEBI:30616"/>
        <dbReference type="ChEBI" id="CHEBI:33019"/>
        <dbReference type="ChEBI" id="CHEBI:60039"/>
        <dbReference type="ChEBI" id="CHEBI:78442"/>
        <dbReference type="ChEBI" id="CHEBI:78532"/>
        <dbReference type="ChEBI" id="CHEBI:456215"/>
        <dbReference type="EC" id="6.1.1.15"/>
    </reaction>
</comment>
<evidence type="ECO:0000256" key="9">
    <source>
        <dbReference type="SAM" id="MobiDB-lite"/>
    </source>
</evidence>
<dbReference type="PANTHER" id="PTHR42753:SF2">
    <property type="entry name" value="PROLINE--TRNA LIGASE"/>
    <property type="match status" value="1"/>
</dbReference>
<dbReference type="GO" id="GO:0005524">
    <property type="term" value="F:ATP binding"/>
    <property type="evidence" value="ECO:0007669"/>
    <property type="project" value="UniProtKB-UniRule"/>
</dbReference>
<dbReference type="InterPro" id="IPR044140">
    <property type="entry name" value="ProRS_anticodon_short"/>
</dbReference>
<dbReference type="SUPFAM" id="SSF55681">
    <property type="entry name" value="Class II aaRS and biotin synthetases"/>
    <property type="match status" value="1"/>
</dbReference>
<dbReference type="InterPro" id="IPR023716">
    <property type="entry name" value="Prolyl-tRNA_ligase_IIa_type2"/>
</dbReference>
<evidence type="ECO:0000313" key="11">
    <source>
        <dbReference type="EMBL" id="SPH17007.1"/>
    </source>
</evidence>
<evidence type="ECO:0000256" key="1">
    <source>
        <dbReference type="ARBA" id="ARBA00022490"/>
    </source>
</evidence>
<accession>A0A2R8B356</accession>
<dbReference type="CDD" id="cd00861">
    <property type="entry name" value="ProRS_anticodon_short"/>
    <property type="match status" value="1"/>
</dbReference>
<keyword evidence="1 8" id="KW-0963">Cytoplasm</keyword>
<dbReference type="EC" id="6.1.1.15" evidence="8"/>
<gene>
    <name evidence="11" type="primary">proS_1</name>
    <name evidence="8" type="synonym">proS</name>
    <name evidence="11" type="ORF">DEA8626_00521</name>
</gene>
<dbReference type="InterPro" id="IPR002316">
    <property type="entry name" value="Pro-tRNA-ligase_IIa"/>
</dbReference>
<dbReference type="SUPFAM" id="SSF52954">
    <property type="entry name" value="Class II aaRS ABD-related"/>
    <property type="match status" value="1"/>
</dbReference>
<comment type="similarity">
    <text evidence="8">Belongs to the class-II aminoacyl-tRNA synthetase family. ProS type 2 subfamily.</text>
</comment>
<dbReference type="Pfam" id="PF03129">
    <property type="entry name" value="HGTP_anticodon"/>
    <property type="match status" value="1"/>
</dbReference>
<keyword evidence="2 8" id="KW-0436">Ligase</keyword>
<dbReference type="InterPro" id="IPR050062">
    <property type="entry name" value="Pro-tRNA_synthetase"/>
</dbReference>
<dbReference type="Pfam" id="PF00587">
    <property type="entry name" value="tRNA-synt_2b"/>
    <property type="match status" value="1"/>
</dbReference>
<proteinExistence type="inferred from homology"/>
<dbReference type="EMBL" id="OMOQ01000001">
    <property type="protein sequence ID" value="SPH17007.1"/>
    <property type="molecule type" value="Genomic_DNA"/>
</dbReference>
<keyword evidence="6 8" id="KW-0030">Aminoacyl-tRNA synthetase</keyword>
<evidence type="ECO:0000256" key="6">
    <source>
        <dbReference type="ARBA" id="ARBA00023146"/>
    </source>
</evidence>
<evidence type="ECO:0000256" key="5">
    <source>
        <dbReference type="ARBA" id="ARBA00022917"/>
    </source>
</evidence>
<keyword evidence="12" id="KW-1185">Reference proteome</keyword>
<dbReference type="InterPro" id="IPR002314">
    <property type="entry name" value="aa-tRNA-synt_IIb"/>
</dbReference>
<comment type="subcellular location">
    <subcellularLocation>
        <location evidence="8">Cytoplasm</location>
    </subcellularLocation>
</comment>
<dbReference type="InterPro" id="IPR045864">
    <property type="entry name" value="aa-tRNA-synth_II/BPL/LPL"/>
</dbReference>
<sequence length="484" mass="54699">MARNGPQLDRRAGGRGAPLPSQGVSHKRVRTSQSCETVMRLSRYFLPVLKENPAEAQIVSHRYMLRAGMIKQQAAGIYSWLPLGFRVLKRIEEIVHEEQIRAGHIPLLMPTLQPADLWRESGRYEDYGEEMLRITDRHKRDLLYGPTNEEMITDIFRAHIGSYKDLPLTLYHVQWKFRDEIRPRFGVMRGREFYMKDGYNFDLTKEDALHAYNRHLVSYLRTYERMGLQAIPMRADSGPIGGDDTHEFLVLADTGESEVFYDSKVTDIHLGSREIDYDSHEECRSVMEEFTALYARTDETHDEARFNERVPAERQRRARGIEVGQIFYFGTKYSEPMGATVVNDKGERAPVHMGSHGIGVSRLAGAIIEASHDDKGIIWPEGVTPFHCGIVNLKQGDAATDGACGEIYGALTAKGLEPLYDDRDERAGAKFATMDMIGLPWRITVGPRGLASGKVELTSRRTGESEEMTPEAAVARIEEIYAGA</sequence>
<keyword evidence="3 8" id="KW-0547">Nucleotide-binding</keyword>
<dbReference type="Gene3D" id="3.40.50.800">
    <property type="entry name" value="Anticodon-binding domain"/>
    <property type="match status" value="1"/>
</dbReference>
<dbReference type="HAMAP" id="MF_01570">
    <property type="entry name" value="Pro_tRNA_synth_type2"/>
    <property type="match status" value="1"/>
</dbReference>
<evidence type="ECO:0000256" key="7">
    <source>
        <dbReference type="ARBA" id="ARBA00047671"/>
    </source>
</evidence>
<evidence type="ECO:0000256" key="3">
    <source>
        <dbReference type="ARBA" id="ARBA00022741"/>
    </source>
</evidence>
<evidence type="ECO:0000256" key="2">
    <source>
        <dbReference type="ARBA" id="ARBA00022598"/>
    </source>
</evidence>
<dbReference type="GO" id="GO:0004827">
    <property type="term" value="F:proline-tRNA ligase activity"/>
    <property type="evidence" value="ECO:0007669"/>
    <property type="project" value="UniProtKB-UniRule"/>
</dbReference>